<evidence type="ECO:0000313" key="2">
    <source>
        <dbReference type="Proteomes" id="UP000005233"/>
    </source>
</evidence>
<reference evidence="1 2" key="1">
    <citation type="journal article" date="2012" name="J. Bacteriol.">
        <title>Complete genome sequence of a thermophilic methanogen, Methanocella conradii HZ254, isolated from Chinese rice field soil.</title>
        <authorList>
            <person name="Lu Z."/>
            <person name="Lu Y."/>
        </authorList>
    </citation>
    <scope>NUCLEOTIDE SEQUENCE [LARGE SCALE GENOMIC DNA]</scope>
    <source>
        <strain evidence="2">DSM 24694 / JCM 17849 / CGMCC 1.5162 / HZ254</strain>
    </source>
</reference>
<dbReference type="eggNOG" id="arCOG13248">
    <property type="taxonomic scope" value="Archaea"/>
</dbReference>
<dbReference type="RefSeq" id="WP_014405564.1">
    <property type="nucleotide sequence ID" value="NC_017034.1"/>
</dbReference>
<gene>
    <name evidence="1" type="ordered locus">Mtc_0971</name>
</gene>
<keyword evidence="2" id="KW-1185">Reference proteome</keyword>
<proteinExistence type="predicted"/>
<name>H8I5Q9_METCZ</name>
<dbReference type="AlphaFoldDB" id="H8I5Q9"/>
<evidence type="ECO:0000313" key="1">
    <source>
        <dbReference type="EMBL" id="AFC99726.1"/>
    </source>
</evidence>
<dbReference type="Proteomes" id="UP000005233">
    <property type="component" value="Chromosome"/>
</dbReference>
<dbReference type="KEGG" id="mez:Mtc_0971"/>
<accession>H8I5Q9</accession>
<protein>
    <submittedName>
        <fullName evidence="1">Uncharacterized protein</fullName>
    </submittedName>
</protein>
<organism evidence="1 2">
    <name type="scientific">Methanocella conradii (strain DSM 24694 / JCM 17849 / CGMCC 1.5162 / HZ254)</name>
    <dbReference type="NCBI Taxonomy" id="1041930"/>
    <lineage>
        <taxon>Archaea</taxon>
        <taxon>Methanobacteriati</taxon>
        <taxon>Methanobacteriota</taxon>
        <taxon>Stenosarchaea group</taxon>
        <taxon>Methanomicrobia</taxon>
        <taxon>Methanocellales</taxon>
        <taxon>Methanocellaceae</taxon>
        <taxon>Methanocella</taxon>
    </lineage>
</organism>
<dbReference type="STRING" id="1041930.Mtc_0971"/>
<sequence>MAPRENVTEADVKVTGARLAEAYAGFKKALFGIPSEAVRPVADTVKSHPYVSMAAAASAGFVAYRLLGLLMPREKTIRDAGMQPQAKVEERRRPSLTSRLISGAAAFAAPYIMSYVKGELARLFSKKPEKE</sequence>
<dbReference type="EMBL" id="CP003243">
    <property type="protein sequence ID" value="AFC99726.1"/>
    <property type="molecule type" value="Genomic_DNA"/>
</dbReference>
<dbReference type="GeneID" id="11971093"/>
<dbReference type="HOGENOM" id="CLU_1922788_0_0_2"/>